<sequence>MHGKQYNFLFSDGVTLKCSLRFAMLREETLGTSYRLIM</sequence>
<name>A0A4P6DBX3_9CAUD</name>
<keyword evidence="2" id="KW-1185">Reference proteome</keyword>
<organism evidence="1 2">
    <name type="scientific">Klebsiella phage K1-ULIP33</name>
    <dbReference type="NCBI Taxonomy" id="2307015"/>
    <lineage>
        <taxon>Viruses</taxon>
        <taxon>Duplodnaviria</taxon>
        <taxon>Heunggongvirae</taxon>
        <taxon>Uroviricota</taxon>
        <taxon>Caudoviricetes</taxon>
        <taxon>Autographivirales</taxon>
        <taxon>Autosignataviridae</taxon>
        <taxon>Molineuxvirinae</taxon>
        <taxon>Ulipvirus</taxon>
        <taxon>Ulipvirus K1ULIP33</taxon>
    </lineage>
</organism>
<evidence type="ECO:0000313" key="1">
    <source>
        <dbReference type="EMBL" id="QAU05459.1"/>
    </source>
</evidence>
<protein>
    <submittedName>
        <fullName evidence="1">Uncharacterized protein</fullName>
    </submittedName>
</protein>
<evidence type="ECO:0000313" key="2">
    <source>
        <dbReference type="Proteomes" id="UP000307994"/>
    </source>
</evidence>
<gene>
    <name evidence="1" type="ORF">D3A55_0008</name>
</gene>
<dbReference type="EMBL" id="MK380014">
    <property type="protein sequence ID" value="QAU05459.1"/>
    <property type="molecule type" value="Genomic_DNA"/>
</dbReference>
<reference evidence="1 2" key="1">
    <citation type="journal article" date="2019" name="Viruses">
        <title>New Bacteriophages against Emerging Lineages ST23 and ST258 of Klebsiella pneumoniae and Efficacy Assessment in Galleria mellonella Larvae.</title>
        <authorList>
            <person name="Thiry D."/>
            <person name="Passet V."/>
            <person name="Danis-Wlodarczyk K."/>
            <person name="Lood C."/>
            <person name="Wagemans J."/>
            <person name="De Sordi L."/>
            <person name="van Noort V."/>
            <person name="Dufour N."/>
            <person name="Debarbieux L."/>
            <person name="Mainil J.G."/>
            <person name="Brisse S."/>
            <person name="Lavigne R."/>
        </authorList>
    </citation>
    <scope>NUCLEOTIDE SEQUENCE [LARGE SCALE GENOMIC DNA]</scope>
</reference>
<accession>A0A4P6DBX3</accession>
<dbReference type="Proteomes" id="UP000307994">
    <property type="component" value="Segment"/>
</dbReference>
<proteinExistence type="predicted"/>